<dbReference type="EMBL" id="OBMM01000011">
    <property type="protein sequence ID" value="SOC30967.1"/>
    <property type="molecule type" value="Genomic_DNA"/>
</dbReference>
<dbReference type="Proteomes" id="UP000219068">
    <property type="component" value="Unassembled WGS sequence"/>
</dbReference>
<dbReference type="RefSeq" id="WP_097053757.1">
    <property type="nucleotide sequence ID" value="NZ_OBMM01000011.1"/>
</dbReference>
<organism evidence="1 2">
    <name type="scientific">Thalassospira xiamenensis</name>
    <dbReference type="NCBI Taxonomy" id="220697"/>
    <lineage>
        <taxon>Bacteria</taxon>
        <taxon>Pseudomonadati</taxon>
        <taxon>Pseudomonadota</taxon>
        <taxon>Alphaproteobacteria</taxon>
        <taxon>Rhodospirillales</taxon>
        <taxon>Thalassospiraceae</taxon>
        <taxon>Thalassospira</taxon>
    </lineage>
</organism>
<evidence type="ECO:0000313" key="2">
    <source>
        <dbReference type="Proteomes" id="UP000219068"/>
    </source>
</evidence>
<gene>
    <name evidence="1" type="ORF">SAMN05428964_11137</name>
</gene>
<sequence length="284" mass="31276">MTSTYADQVPEESQSFSSWQIFLTRTRLNALIREHASLEEELVAGSRSGGEAGLGVDAKDMRGFDLERVEGVINRNRMKRRHSALAKEISELLLRPSTVFPHIGSVCLIRPAPQYSAKRKTPASDDGIPAPDTICAVVGYRPVSDKPIEIIPLGNEFADKQGEIHSVQGVPPTFTVSIDDIEVLQPARLEDNECVKDHGFLATHKRRECHEDQTGDARGMIMAVQSHKQVLLFEQNPCSPDTSNKATAAIFVGKVASFDVLRQDFGYIGVGEKFPSEDTIAFGR</sequence>
<name>A0A285U241_9PROT</name>
<proteinExistence type="predicted"/>
<dbReference type="AlphaFoldDB" id="A0A285U241"/>
<protein>
    <submittedName>
        <fullName evidence="1">Uncharacterized protein</fullName>
    </submittedName>
</protein>
<accession>A0A285U241</accession>
<reference evidence="1 2" key="1">
    <citation type="submission" date="2017-08" db="EMBL/GenBank/DDBJ databases">
        <authorList>
            <person name="de Groot N.N."/>
        </authorList>
    </citation>
    <scope>NUCLEOTIDE SEQUENCE [LARGE SCALE GENOMIC DNA]</scope>
    <source>
        <strain evidence="1 2">USBA 78</strain>
    </source>
</reference>
<evidence type="ECO:0000313" key="1">
    <source>
        <dbReference type="EMBL" id="SOC30967.1"/>
    </source>
</evidence>